<name>A0AAN6GCV2_9BASI</name>
<comment type="caution">
    <text evidence="2">The sequence shown here is derived from an EMBL/GenBank/DDBJ whole genome shotgun (WGS) entry which is preliminary data.</text>
</comment>
<proteinExistence type="predicted"/>
<accession>A0AAN6GCV2</accession>
<gene>
    <name evidence="2" type="ORF">OC842_003431</name>
</gene>
<reference evidence="2" key="1">
    <citation type="journal article" date="2023" name="PhytoFront">
        <title>Draft Genome Resources of Seven Strains of Tilletia horrida, Causal Agent of Kernel Smut of Rice.</title>
        <authorList>
            <person name="Khanal S."/>
            <person name="Antony Babu S."/>
            <person name="Zhou X.G."/>
        </authorList>
    </citation>
    <scope>NUCLEOTIDE SEQUENCE</scope>
    <source>
        <strain evidence="2">TX3</strain>
    </source>
</reference>
<evidence type="ECO:0000313" key="3">
    <source>
        <dbReference type="Proteomes" id="UP001176521"/>
    </source>
</evidence>
<dbReference type="Proteomes" id="UP001176521">
    <property type="component" value="Unassembled WGS sequence"/>
</dbReference>
<evidence type="ECO:0000256" key="1">
    <source>
        <dbReference type="SAM" id="SignalP"/>
    </source>
</evidence>
<feature type="chain" id="PRO_5043031848" evidence="1">
    <location>
        <begin position="19"/>
        <end position="393"/>
    </location>
</feature>
<keyword evidence="1" id="KW-0732">Signal</keyword>
<keyword evidence="3" id="KW-1185">Reference proteome</keyword>
<evidence type="ECO:0000313" key="2">
    <source>
        <dbReference type="EMBL" id="KAK0532034.1"/>
    </source>
</evidence>
<feature type="signal peptide" evidence="1">
    <location>
        <begin position="1"/>
        <end position="18"/>
    </location>
</feature>
<organism evidence="2 3">
    <name type="scientific">Tilletia horrida</name>
    <dbReference type="NCBI Taxonomy" id="155126"/>
    <lineage>
        <taxon>Eukaryota</taxon>
        <taxon>Fungi</taxon>
        <taxon>Dikarya</taxon>
        <taxon>Basidiomycota</taxon>
        <taxon>Ustilaginomycotina</taxon>
        <taxon>Exobasidiomycetes</taxon>
        <taxon>Tilletiales</taxon>
        <taxon>Tilletiaceae</taxon>
        <taxon>Tilletia</taxon>
    </lineage>
</organism>
<protein>
    <submittedName>
        <fullName evidence="2">Uncharacterized protein</fullName>
    </submittedName>
</protein>
<sequence>MRGFLLLSFLSLTALVSALTTGPYNIGDGSYLGSDANGGAGIRLSQGAATNVFNTTRQCSVKGSGINIASTTFRFGTIFYLPSRANASSIYISANSDITAGIPLSVIKIFADAGATSVTTSNGSSLIVAQLQDGASTVGTYLGNSHGPRAGISTPIRAGAAFTIAQVTVPGNTQDLSAGIILPVPATATSVMKFSQGYITFILSGAGKEANVTFSAYSPNCTFTGIGTMPLQISLAGLKSNSLVSTSNLIKFSQGQTNINITYPVTQFLRTAYPSAAKASIKLSAFNVTVTNASPATKNLVPSTGYTSAVYALPISASTFAVPSLPSGAPASTFPAVSFTPTKLGTGATALLAQGAVRGTINLYDSASALLAAVPLRCDNTGSQAAVLPYDIA</sequence>
<dbReference type="EMBL" id="JAPDMQ010000170">
    <property type="protein sequence ID" value="KAK0532034.1"/>
    <property type="molecule type" value="Genomic_DNA"/>
</dbReference>
<dbReference type="AlphaFoldDB" id="A0AAN6GCV2"/>